<dbReference type="Gene3D" id="3.30.40.240">
    <property type="entry name" value="Transglutaminase elicitor, body domain"/>
    <property type="match status" value="1"/>
</dbReference>
<dbReference type="Pfam" id="PF16683">
    <property type="entry name" value="TGase_elicitor"/>
    <property type="match status" value="1"/>
</dbReference>
<comment type="caution">
    <text evidence="2">The sequence shown here is derived from an EMBL/GenBank/DDBJ whole genome shotgun (WGS) entry which is preliminary data.</text>
</comment>
<evidence type="ECO:0000313" key="3">
    <source>
        <dbReference type="Proteomes" id="UP000792063"/>
    </source>
</evidence>
<dbReference type="Proteomes" id="UP000792063">
    <property type="component" value="Unassembled WGS sequence"/>
</dbReference>
<accession>A0A921V6S0</accession>
<evidence type="ECO:0000256" key="1">
    <source>
        <dbReference type="SAM" id="MobiDB-lite"/>
    </source>
</evidence>
<feature type="region of interest" description="Disordered" evidence="1">
    <location>
        <begin position="108"/>
        <end position="215"/>
    </location>
</feature>
<protein>
    <submittedName>
        <fullName evidence="2">Uncharacterized protein</fullName>
    </submittedName>
</protein>
<dbReference type="AlphaFoldDB" id="A0A921V6S0"/>
<feature type="compositionally biased region" description="Polar residues" evidence="1">
    <location>
        <begin position="119"/>
        <end position="142"/>
    </location>
</feature>
<gene>
    <name evidence="2" type="ORF">JM18_004473</name>
</gene>
<proteinExistence type="predicted"/>
<dbReference type="InterPro" id="IPR032048">
    <property type="entry name" value="TGase_elicitor"/>
</dbReference>
<feature type="non-terminal residue" evidence="2">
    <location>
        <position position="474"/>
    </location>
</feature>
<organism evidence="2 3">
    <name type="scientific">Phytophthora kernoviae</name>
    <dbReference type="NCBI Taxonomy" id="325452"/>
    <lineage>
        <taxon>Eukaryota</taxon>
        <taxon>Sar</taxon>
        <taxon>Stramenopiles</taxon>
        <taxon>Oomycota</taxon>
        <taxon>Peronosporomycetes</taxon>
        <taxon>Peronosporales</taxon>
        <taxon>Peronosporaceae</taxon>
        <taxon>Phytophthora</taxon>
    </lineage>
</organism>
<feature type="compositionally biased region" description="Low complexity" evidence="1">
    <location>
        <begin position="143"/>
        <end position="194"/>
    </location>
</feature>
<name>A0A921V6S0_9STRA</name>
<reference evidence="2" key="2">
    <citation type="submission" date="2020-06" db="EMBL/GenBank/DDBJ databases">
        <authorList>
            <person name="Studholme D.J."/>
        </authorList>
    </citation>
    <scope>NUCLEOTIDE SEQUENCE</scope>
    <source>
        <strain evidence="2">NZFS 3630</strain>
    </source>
</reference>
<reference evidence="2" key="1">
    <citation type="journal article" date="2015" name="Genom Data">
        <title>Genome sequences of six Phytophthora species associated with forests in New Zealand.</title>
        <authorList>
            <person name="Studholme D.J."/>
            <person name="McDougal R.L."/>
            <person name="Sambles C."/>
            <person name="Hansen E."/>
            <person name="Hardy G."/>
            <person name="Grant M."/>
            <person name="Ganley R.J."/>
            <person name="Williams N.M."/>
        </authorList>
    </citation>
    <scope>NUCLEOTIDE SEQUENCE</scope>
    <source>
        <strain evidence="2">NZFS 3630</strain>
    </source>
</reference>
<sequence>MVYTPRKYLVPAAVALVAMQMQQAAAYSLYYGVETTSGTTDELSSKFPAFGADVADQDCAITIEVDPTLPDITTILTVPVTFTDLLANTTTAPTEPVFTKVGTAVVREDTPSDNVDQDAYTNQGSPSPESPTQDSTTPTAPATKTGITTPSVPTTKTGTTTPSAPTTNTGTTTTTTTGTTTTTPTAPSTKTGTTVQGGADIKDPNCATGWEEPKKAARKLRDSAVSGREIAEEVHQTRQLETLTNKDIAKLEAYFGTPMEKTLKNLPTSGVYAPAPWPAPYWPTYQDGINVVWSQGEPSPAEKYATAFGKDVTEFMDKVSADNGIDSQSKRKKCSSDNDCSTLTDGSKCAIRDGKSSGYCIPTWFGICHAWAPAAILEEEPKCPVTYNGVTFEPVDVKALISDIYDGASVGTVFTGARYNGGDDATDEYGRHVNEAYRDLNPAYFHIAVSNLLGNLKKSFVVDVTAGSEVWNQP</sequence>
<evidence type="ECO:0000313" key="2">
    <source>
        <dbReference type="EMBL" id="KAG2523570.1"/>
    </source>
</evidence>
<dbReference type="EMBL" id="JPWU03000178">
    <property type="protein sequence ID" value="KAG2523570.1"/>
    <property type="molecule type" value="Genomic_DNA"/>
</dbReference>
<dbReference type="GO" id="GO:0016755">
    <property type="term" value="F:aminoacyltransferase activity"/>
    <property type="evidence" value="ECO:0007669"/>
    <property type="project" value="InterPro"/>
</dbReference>